<reference evidence="2 3" key="1">
    <citation type="submission" date="2024-01" db="EMBL/GenBank/DDBJ databases">
        <title>A draft genome for a cacao thread blight-causing isolate of Paramarasmius palmivorus.</title>
        <authorList>
            <person name="Baruah I.K."/>
            <person name="Bukari Y."/>
            <person name="Amoako-Attah I."/>
            <person name="Meinhardt L.W."/>
            <person name="Bailey B.A."/>
            <person name="Cohen S.P."/>
        </authorList>
    </citation>
    <scope>NUCLEOTIDE SEQUENCE [LARGE SCALE GENOMIC DNA]</scope>
    <source>
        <strain evidence="2 3">GH-12</strain>
    </source>
</reference>
<proteinExistence type="predicted"/>
<name>A0AAW0BXW5_9AGAR</name>
<dbReference type="InterPro" id="IPR000772">
    <property type="entry name" value="Ricin_B_lectin"/>
</dbReference>
<dbReference type="PROSITE" id="PS50231">
    <property type="entry name" value="RICIN_B_LECTIN"/>
    <property type="match status" value="1"/>
</dbReference>
<dbReference type="Gene3D" id="2.80.10.50">
    <property type="match status" value="1"/>
</dbReference>
<dbReference type="AlphaFoldDB" id="A0AAW0BXW5"/>
<dbReference type="Proteomes" id="UP001383192">
    <property type="component" value="Unassembled WGS sequence"/>
</dbReference>
<gene>
    <name evidence="2" type="ORF">VNI00_013972</name>
</gene>
<accession>A0AAW0BXW5</accession>
<dbReference type="CDD" id="cd23422">
    <property type="entry name" value="beta-trefoil_Ricin_MPL_CNL"/>
    <property type="match status" value="1"/>
</dbReference>
<organism evidence="2 3">
    <name type="scientific">Paramarasmius palmivorus</name>
    <dbReference type="NCBI Taxonomy" id="297713"/>
    <lineage>
        <taxon>Eukaryota</taxon>
        <taxon>Fungi</taxon>
        <taxon>Dikarya</taxon>
        <taxon>Basidiomycota</taxon>
        <taxon>Agaricomycotina</taxon>
        <taxon>Agaricomycetes</taxon>
        <taxon>Agaricomycetidae</taxon>
        <taxon>Agaricales</taxon>
        <taxon>Marasmiineae</taxon>
        <taxon>Marasmiaceae</taxon>
        <taxon>Paramarasmius</taxon>
    </lineage>
</organism>
<dbReference type="Pfam" id="PF14200">
    <property type="entry name" value="RicinB_lectin_2"/>
    <property type="match status" value="1"/>
</dbReference>
<dbReference type="EMBL" id="JAYKXP010000074">
    <property type="protein sequence ID" value="KAK7030862.1"/>
    <property type="molecule type" value="Genomic_DNA"/>
</dbReference>
<evidence type="ECO:0000313" key="3">
    <source>
        <dbReference type="Proteomes" id="UP001383192"/>
    </source>
</evidence>
<keyword evidence="3" id="KW-1185">Reference proteome</keyword>
<protein>
    <recommendedName>
        <fullName evidence="1">Ricin B lectin domain-containing protein</fullName>
    </recommendedName>
</protein>
<dbReference type="InterPro" id="IPR035992">
    <property type="entry name" value="Ricin_B-like_lectins"/>
</dbReference>
<evidence type="ECO:0000259" key="1">
    <source>
        <dbReference type="Pfam" id="PF14200"/>
    </source>
</evidence>
<evidence type="ECO:0000313" key="2">
    <source>
        <dbReference type="EMBL" id="KAK7030862.1"/>
    </source>
</evidence>
<comment type="caution">
    <text evidence="2">The sequence shown here is derived from an EMBL/GenBank/DDBJ whole genome shotgun (WGS) entry which is preliminary data.</text>
</comment>
<dbReference type="SUPFAM" id="SSF50370">
    <property type="entry name" value="Ricin B-like lectins"/>
    <property type="match status" value="1"/>
</dbReference>
<feature type="domain" description="Ricin B lectin" evidence="1">
    <location>
        <begin position="6"/>
        <end position="75"/>
    </location>
</feature>
<sequence>MAIQSGRSYRIVNAKSGTLLDLSGTDGVTISGFNSNGGDNQKWYLEQSDGHWTFRCGTGKYLGINGNVEDGTPVVGVSNPVQWDIWPDEEDSNLHRIFVPGSQNPMNIDLSDHGNSANGTKIQLWYKWEGKNQAWRFEEA</sequence>